<dbReference type="AlphaFoldDB" id="A0A1E1W2N4"/>
<feature type="non-terminal residue" evidence="1">
    <location>
        <position position="1"/>
    </location>
</feature>
<protein>
    <submittedName>
        <fullName evidence="1">Uncharacterized protein</fullName>
    </submittedName>
</protein>
<sequence>ESSMMAAPMATTTAMDATNMLLLNSVDENDRVLHTHAPTPRTMAPPINVMILMQTSEYFMQRPQLSIAPPIPIVSPNLFLYWICKCETASCIHQQVAKATC</sequence>
<name>A0A1E1W2N4_PECGO</name>
<reference evidence="1" key="1">
    <citation type="submission" date="2015-09" db="EMBL/GenBank/DDBJ databases">
        <title>De novo assembly of Pectinophora gossypiella (Pink Bollworm) gut transcriptome.</title>
        <authorList>
            <person name="Tassone E.E."/>
        </authorList>
    </citation>
    <scope>NUCLEOTIDE SEQUENCE</scope>
</reference>
<accession>A0A1E1W2N4</accession>
<proteinExistence type="predicted"/>
<gene>
    <name evidence="1" type="ORF">g.1835</name>
</gene>
<organism evidence="1">
    <name type="scientific">Pectinophora gossypiella</name>
    <name type="common">Cotton pink bollworm</name>
    <name type="synonym">Depressaria gossypiella</name>
    <dbReference type="NCBI Taxonomy" id="13191"/>
    <lineage>
        <taxon>Eukaryota</taxon>
        <taxon>Metazoa</taxon>
        <taxon>Ecdysozoa</taxon>
        <taxon>Arthropoda</taxon>
        <taxon>Hexapoda</taxon>
        <taxon>Insecta</taxon>
        <taxon>Pterygota</taxon>
        <taxon>Neoptera</taxon>
        <taxon>Endopterygota</taxon>
        <taxon>Lepidoptera</taxon>
        <taxon>Glossata</taxon>
        <taxon>Ditrysia</taxon>
        <taxon>Gelechioidea</taxon>
        <taxon>Gelechiidae</taxon>
        <taxon>Apatetrinae</taxon>
        <taxon>Pectinophora</taxon>
    </lineage>
</organism>
<evidence type="ECO:0000313" key="1">
    <source>
        <dbReference type="EMBL" id="JAT81243.1"/>
    </source>
</evidence>
<dbReference type="EMBL" id="GDQN01009811">
    <property type="protein sequence ID" value="JAT81243.1"/>
    <property type="molecule type" value="Transcribed_RNA"/>
</dbReference>